<keyword evidence="2" id="KW-1185">Reference proteome</keyword>
<dbReference type="Proteomes" id="UP001416858">
    <property type="component" value="Unassembled WGS sequence"/>
</dbReference>
<comment type="caution">
    <text evidence="1">The sequence shown here is derived from an EMBL/GenBank/DDBJ whole genome shotgun (WGS) entry which is preliminary data.</text>
</comment>
<name>A0ABP9VQF2_9BACT</name>
<evidence type="ECO:0000313" key="2">
    <source>
        <dbReference type="Proteomes" id="UP001416858"/>
    </source>
</evidence>
<dbReference type="EMBL" id="BAABRO010000005">
    <property type="protein sequence ID" value="GAA5507394.1"/>
    <property type="molecule type" value="Genomic_DNA"/>
</dbReference>
<evidence type="ECO:0000313" key="1">
    <source>
        <dbReference type="EMBL" id="GAA5507394.1"/>
    </source>
</evidence>
<reference evidence="1 2" key="1">
    <citation type="submission" date="2024-02" db="EMBL/GenBank/DDBJ databases">
        <title>Rhodopirellula caenicola NBRC 110016.</title>
        <authorList>
            <person name="Ichikawa N."/>
            <person name="Katano-Makiyama Y."/>
            <person name="Hidaka K."/>
        </authorList>
    </citation>
    <scope>NUCLEOTIDE SEQUENCE [LARGE SCALE GENOMIC DNA]</scope>
    <source>
        <strain evidence="1 2">NBRC 110016</strain>
    </source>
</reference>
<proteinExistence type="predicted"/>
<gene>
    <name evidence="1" type="ORF">Rcae01_02850</name>
</gene>
<protein>
    <submittedName>
        <fullName evidence="1">Uncharacterized protein</fullName>
    </submittedName>
</protein>
<accession>A0ABP9VQF2</accession>
<organism evidence="1 2">
    <name type="scientific">Novipirellula caenicola</name>
    <dbReference type="NCBI Taxonomy" id="1536901"/>
    <lineage>
        <taxon>Bacteria</taxon>
        <taxon>Pseudomonadati</taxon>
        <taxon>Planctomycetota</taxon>
        <taxon>Planctomycetia</taxon>
        <taxon>Pirellulales</taxon>
        <taxon>Pirellulaceae</taxon>
        <taxon>Novipirellula</taxon>
    </lineage>
</organism>
<sequence length="59" mass="6474">MNCRANGPAVYLDLLTSAGKLLGLWPDERLKTQFQNLRSACCFSRLVVVGVSVSSKLFV</sequence>